<accession>A0A1G2KSC7</accession>
<gene>
    <name evidence="7" type="primary">mraZ</name>
    <name evidence="9" type="ORF">A3C12_02340</name>
</gene>
<dbReference type="SUPFAM" id="SSF89447">
    <property type="entry name" value="AbrB/MazE/MraZ-like"/>
    <property type="match status" value="1"/>
</dbReference>
<evidence type="ECO:0000256" key="5">
    <source>
        <dbReference type="ARBA" id="ARBA00023125"/>
    </source>
</evidence>
<dbReference type="GO" id="GO:0005737">
    <property type="term" value="C:cytoplasm"/>
    <property type="evidence" value="ECO:0007669"/>
    <property type="project" value="UniProtKB-UniRule"/>
</dbReference>
<dbReference type="EMBL" id="MHQK01000004">
    <property type="protein sequence ID" value="OHA02326.1"/>
    <property type="molecule type" value="Genomic_DNA"/>
</dbReference>
<sequence length="144" mass="16105">MFIGEYKHSVDDKGRMAIPAKFRKSLAGGVVVTRGIDPHLYIFPAEEWAKLADKIAKLSITQANSRAFSRHMLGGASEAEIDSQGRILIPEYLRQHAGISNQAVVIGLYDRVEIWSDERWHEHHAKIEQNSQQIAEQLGELGAS</sequence>
<comment type="subcellular location">
    <subcellularLocation>
        <location evidence="7">Cytoplasm</location>
        <location evidence="7">Nucleoid</location>
    </subcellularLocation>
</comment>
<dbReference type="InterPro" id="IPR035642">
    <property type="entry name" value="MraZ_N"/>
</dbReference>
<dbReference type="InterPro" id="IPR038619">
    <property type="entry name" value="MraZ_sf"/>
</dbReference>
<comment type="caution">
    <text evidence="9">The sequence shown here is derived from an EMBL/GenBank/DDBJ whole genome shotgun (WGS) entry which is preliminary data.</text>
</comment>
<dbReference type="CDD" id="cd16321">
    <property type="entry name" value="MraZ_C"/>
    <property type="match status" value="1"/>
</dbReference>
<dbReference type="PANTHER" id="PTHR34701:SF1">
    <property type="entry name" value="TRANSCRIPTIONAL REGULATOR MRAZ"/>
    <property type="match status" value="1"/>
</dbReference>
<evidence type="ECO:0000256" key="2">
    <source>
        <dbReference type="ARBA" id="ARBA00022490"/>
    </source>
</evidence>
<dbReference type="PANTHER" id="PTHR34701">
    <property type="entry name" value="TRANSCRIPTIONAL REGULATOR MRAZ"/>
    <property type="match status" value="1"/>
</dbReference>
<dbReference type="InterPro" id="IPR037914">
    <property type="entry name" value="SpoVT-AbrB_sf"/>
</dbReference>
<name>A0A1G2KSC7_9BACT</name>
<evidence type="ECO:0000313" key="10">
    <source>
        <dbReference type="Proteomes" id="UP000178710"/>
    </source>
</evidence>
<dbReference type="GO" id="GO:0009295">
    <property type="term" value="C:nucleoid"/>
    <property type="evidence" value="ECO:0007669"/>
    <property type="project" value="UniProtKB-SubCell"/>
</dbReference>
<dbReference type="InterPro" id="IPR020603">
    <property type="entry name" value="MraZ_dom"/>
</dbReference>
<dbReference type="InterPro" id="IPR007159">
    <property type="entry name" value="SpoVT-AbrB_dom"/>
</dbReference>
<keyword evidence="3" id="KW-0677">Repeat</keyword>
<keyword evidence="9" id="KW-0131">Cell cycle</keyword>
<dbReference type="GO" id="GO:2000143">
    <property type="term" value="P:negative regulation of DNA-templated transcription initiation"/>
    <property type="evidence" value="ECO:0007669"/>
    <property type="project" value="TreeGrafter"/>
</dbReference>
<dbReference type="GO" id="GO:0000976">
    <property type="term" value="F:transcription cis-regulatory region binding"/>
    <property type="evidence" value="ECO:0007669"/>
    <property type="project" value="TreeGrafter"/>
</dbReference>
<dbReference type="HAMAP" id="MF_01008">
    <property type="entry name" value="MraZ"/>
    <property type="match status" value="1"/>
</dbReference>
<feature type="domain" description="SpoVT-AbrB" evidence="8">
    <location>
        <begin position="5"/>
        <end position="47"/>
    </location>
</feature>
<dbReference type="PROSITE" id="PS51740">
    <property type="entry name" value="SPOVT_ABRB"/>
    <property type="match status" value="2"/>
</dbReference>
<dbReference type="Gene3D" id="3.40.1550.20">
    <property type="entry name" value="Transcriptional regulator MraZ domain"/>
    <property type="match status" value="1"/>
</dbReference>
<dbReference type="CDD" id="cd16320">
    <property type="entry name" value="MraZ_N"/>
    <property type="match status" value="1"/>
</dbReference>
<dbReference type="AlphaFoldDB" id="A0A1G2KSC7"/>
<feature type="domain" description="SpoVT-AbrB" evidence="8">
    <location>
        <begin position="76"/>
        <end position="119"/>
    </location>
</feature>
<dbReference type="Pfam" id="PF02381">
    <property type="entry name" value="MraZ"/>
    <property type="match status" value="2"/>
</dbReference>
<dbReference type="NCBIfam" id="TIGR00242">
    <property type="entry name" value="division/cell wall cluster transcriptional repressor MraZ"/>
    <property type="match status" value="1"/>
</dbReference>
<evidence type="ECO:0000256" key="4">
    <source>
        <dbReference type="ARBA" id="ARBA00023015"/>
    </source>
</evidence>
<comment type="subunit">
    <text evidence="7">Forms oligomers.</text>
</comment>
<evidence type="ECO:0000256" key="6">
    <source>
        <dbReference type="ARBA" id="ARBA00023163"/>
    </source>
</evidence>
<reference evidence="9 10" key="1">
    <citation type="journal article" date="2016" name="Nat. Commun.">
        <title>Thousands of microbial genomes shed light on interconnected biogeochemical processes in an aquifer system.</title>
        <authorList>
            <person name="Anantharaman K."/>
            <person name="Brown C.T."/>
            <person name="Hug L.A."/>
            <person name="Sharon I."/>
            <person name="Castelle C.J."/>
            <person name="Probst A.J."/>
            <person name="Thomas B.C."/>
            <person name="Singh A."/>
            <person name="Wilkins M.J."/>
            <person name="Karaoz U."/>
            <person name="Brodie E.L."/>
            <person name="Williams K.H."/>
            <person name="Hubbard S.S."/>
            <person name="Banfield J.F."/>
        </authorList>
    </citation>
    <scope>NUCLEOTIDE SEQUENCE [LARGE SCALE GENOMIC DNA]</scope>
</reference>
<evidence type="ECO:0000256" key="7">
    <source>
        <dbReference type="HAMAP-Rule" id="MF_01008"/>
    </source>
</evidence>
<organism evidence="9 10">
    <name type="scientific">Candidatus Sungbacteria bacterium RIFCSPHIGHO2_02_FULL_49_20</name>
    <dbReference type="NCBI Taxonomy" id="1802272"/>
    <lineage>
        <taxon>Bacteria</taxon>
        <taxon>Candidatus Sungiibacteriota</taxon>
    </lineage>
</organism>
<dbReference type="GO" id="GO:0051301">
    <property type="term" value="P:cell division"/>
    <property type="evidence" value="ECO:0007669"/>
    <property type="project" value="UniProtKB-KW"/>
</dbReference>
<keyword evidence="4 7" id="KW-0805">Transcription regulation</keyword>
<dbReference type="InterPro" id="IPR035644">
    <property type="entry name" value="MraZ_C"/>
</dbReference>
<dbReference type="InterPro" id="IPR003444">
    <property type="entry name" value="MraZ"/>
</dbReference>
<evidence type="ECO:0000256" key="3">
    <source>
        <dbReference type="ARBA" id="ARBA00022737"/>
    </source>
</evidence>
<protein>
    <recommendedName>
        <fullName evidence="1 7">Transcriptional regulator MraZ</fullName>
    </recommendedName>
</protein>
<keyword evidence="2 7" id="KW-0963">Cytoplasm</keyword>
<evidence type="ECO:0000313" key="9">
    <source>
        <dbReference type="EMBL" id="OHA02326.1"/>
    </source>
</evidence>
<keyword evidence="9" id="KW-0132">Cell division</keyword>
<evidence type="ECO:0000256" key="1">
    <source>
        <dbReference type="ARBA" id="ARBA00013860"/>
    </source>
</evidence>
<dbReference type="Proteomes" id="UP000178710">
    <property type="component" value="Unassembled WGS sequence"/>
</dbReference>
<keyword evidence="5 7" id="KW-0238">DNA-binding</keyword>
<dbReference type="GO" id="GO:0003700">
    <property type="term" value="F:DNA-binding transcription factor activity"/>
    <property type="evidence" value="ECO:0007669"/>
    <property type="project" value="UniProtKB-UniRule"/>
</dbReference>
<proteinExistence type="inferred from homology"/>
<keyword evidence="6 7" id="KW-0804">Transcription</keyword>
<evidence type="ECO:0000259" key="8">
    <source>
        <dbReference type="PROSITE" id="PS51740"/>
    </source>
</evidence>
<comment type="similarity">
    <text evidence="7">Belongs to the MraZ family.</text>
</comment>